<organism evidence="2 3">
    <name type="scientific">Paralimibaculum aggregatum</name>
    <dbReference type="NCBI Taxonomy" id="3036245"/>
    <lineage>
        <taxon>Bacteria</taxon>
        <taxon>Pseudomonadati</taxon>
        <taxon>Pseudomonadota</taxon>
        <taxon>Alphaproteobacteria</taxon>
        <taxon>Rhodobacterales</taxon>
        <taxon>Paracoccaceae</taxon>
        <taxon>Paralimibaculum</taxon>
    </lineage>
</organism>
<sequence>MSWTDERVEKLKEFWAEGMSASQIAKQLGGVTRNAVIGKVHRLGLSHRGSNDGARTAEEPAAAAEPEAAAVEAPAAEAPAAQPAPEAAAEPAAPEPAEPVRAVPVPRDPTQPRSPGLPTPEEEAARVTLVEIEKMARKLDLLELTERTCKWPIGDPAEDGFHFCGLPAVAGKPYCKHHVAVAFQPMSTRRDRSRAGR</sequence>
<reference evidence="2 3" key="1">
    <citation type="submission" date="2023-04" db="EMBL/GenBank/DDBJ databases">
        <title>Marinoamorphus aggregata gen. nov., sp. Nov., isolate from tissue of brittle star Ophioplocus japonicus.</title>
        <authorList>
            <person name="Kawano K."/>
            <person name="Sawayama S."/>
            <person name="Nakagawa S."/>
        </authorList>
    </citation>
    <scope>NUCLEOTIDE SEQUENCE [LARGE SCALE GENOMIC DNA]</scope>
    <source>
        <strain evidence="2 3">NKW23</strain>
    </source>
</reference>
<dbReference type="Proteomes" id="UP001239909">
    <property type="component" value="Unassembled WGS sequence"/>
</dbReference>
<keyword evidence="3" id="KW-1185">Reference proteome</keyword>
<dbReference type="RefSeq" id="WP_285670458.1">
    <property type="nucleotide sequence ID" value="NZ_BSYI01000005.1"/>
</dbReference>
<gene>
    <name evidence="2" type="ORF">LNKW23_09550</name>
</gene>
<protein>
    <submittedName>
        <fullName evidence="2">GcrA family cell cycle regulator</fullName>
    </submittedName>
</protein>
<evidence type="ECO:0000256" key="1">
    <source>
        <dbReference type="SAM" id="MobiDB-lite"/>
    </source>
</evidence>
<accession>A0ABQ6LJ94</accession>
<proteinExistence type="predicted"/>
<feature type="compositionally biased region" description="Low complexity" evidence="1">
    <location>
        <begin position="59"/>
        <end position="92"/>
    </location>
</feature>
<dbReference type="InterPro" id="IPR011681">
    <property type="entry name" value="GcrA"/>
</dbReference>
<dbReference type="Pfam" id="PF07750">
    <property type="entry name" value="GcrA"/>
    <property type="match status" value="1"/>
</dbReference>
<feature type="region of interest" description="Disordered" evidence="1">
    <location>
        <begin position="45"/>
        <end position="123"/>
    </location>
</feature>
<evidence type="ECO:0000313" key="3">
    <source>
        <dbReference type="Proteomes" id="UP001239909"/>
    </source>
</evidence>
<name>A0ABQ6LJ94_9RHOB</name>
<dbReference type="EMBL" id="BSYI01000005">
    <property type="protein sequence ID" value="GMG81742.1"/>
    <property type="molecule type" value="Genomic_DNA"/>
</dbReference>
<evidence type="ECO:0000313" key="2">
    <source>
        <dbReference type="EMBL" id="GMG81742.1"/>
    </source>
</evidence>
<dbReference type="Gene3D" id="1.10.10.60">
    <property type="entry name" value="Homeodomain-like"/>
    <property type="match status" value="1"/>
</dbReference>
<comment type="caution">
    <text evidence="2">The sequence shown here is derived from an EMBL/GenBank/DDBJ whole genome shotgun (WGS) entry which is preliminary data.</text>
</comment>